<accession>W7THK7</accession>
<name>W7THK7_9STRA</name>
<sequence length="269" mass="29713">MENKVHNNDGWLPASSRGKRRGQQKQKVSNKATFIAPSTGSRHAQGNYKQQRNAAADIGPYCSTGTPSTDGRGKKVFIPSCRASRIKQPARRKDFMRGLYPCSQSDDSSDDSLIYFSSEDDEDRTLSQVTSQLHTKCDLQDGDLLHKFADKLDVIVKLNVACPLSRTGLERLKSRGILDEEDSQEIAALVKACKGNVQGFASWKAMHAHACSYQDAYHSRIRRFLEESKGVAPVKTSSVGKVAPDALPLVEPTDLEVVYRSPSFPTPLK</sequence>
<comment type="caution">
    <text evidence="2">The sequence shown here is derived from an EMBL/GenBank/DDBJ whole genome shotgun (WGS) entry which is preliminary data.</text>
</comment>
<dbReference type="Proteomes" id="UP000019335">
    <property type="component" value="Chromosome 8"/>
</dbReference>
<protein>
    <submittedName>
        <fullName evidence="2">Uncharacterized protein</fullName>
    </submittedName>
</protein>
<evidence type="ECO:0000256" key="1">
    <source>
        <dbReference type="SAM" id="MobiDB-lite"/>
    </source>
</evidence>
<proteinExistence type="predicted"/>
<feature type="compositionally biased region" description="Polar residues" evidence="1">
    <location>
        <begin position="25"/>
        <end position="52"/>
    </location>
</feature>
<keyword evidence="3" id="KW-1185">Reference proteome</keyword>
<gene>
    <name evidence="2" type="ORF">Naga_100045g14</name>
</gene>
<organism evidence="2 3">
    <name type="scientific">Nannochloropsis gaditana</name>
    <dbReference type="NCBI Taxonomy" id="72520"/>
    <lineage>
        <taxon>Eukaryota</taxon>
        <taxon>Sar</taxon>
        <taxon>Stramenopiles</taxon>
        <taxon>Ochrophyta</taxon>
        <taxon>Eustigmatophyceae</taxon>
        <taxon>Eustigmatales</taxon>
        <taxon>Monodopsidaceae</taxon>
        <taxon>Nannochloropsis</taxon>
    </lineage>
</organism>
<dbReference type="AlphaFoldDB" id="W7THK7"/>
<dbReference type="EMBL" id="AZIL01000644">
    <property type="protein sequence ID" value="EWM26465.1"/>
    <property type="molecule type" value="Genomic_DNA"/>
</dbReference>
<feature type="region of interest" description="Disordered" evidence="1">
    <location>
        <begin position="1"/>
        <end position="52"/>
    </location>
</feature>
<evidence type="ECO:0000313" key="3">
    <source>
        <dbReference type="Proteomes" id="UP000019335"/>
    </source>
</evidence>
<reference evidence="2 3" key="1">
    <citation type="journal article" date="2014" name="Mol. Plant">
        <title>Chromosome Scale Genome Assembly and Transcriptome Profiling of Nannochloropsis gaditana in Nitrogen Depletion.</title>
        <authorList>
            <person name="Corteggiani Carpinelli E."/>
            <person name="Telatin A."/>
            <person name="Vitulo N."/>
            <person name="Forcato C."/>
            <person name="D'Angelo M."/>
            <person name="Schiavon R."/>
            <person name="Vezzi A."/>
            <person name="Giacometti G.M."/>
            <person name="Morosinotto T."/>
            <person name="Valle G."/>
        </authorList>
    </citation>
    <scope>NUCLEOTIDE SEQUENCE [LARGE SCALE GENOMIC DNA]</scope>
    <source>
        <strain evidence="2 3">B-31</strain>
    </source>
</reference>
<dbReference type="OrthoDB" id="10468542at2759"/>
<evidence type="ECO:0000313" key="2">
    <source>
        <dbReference type="EMBL" id="EWM26465.1"/>
    </source>
</evidence>